<comment type="caution">
    <text evidence="2">The sequence shown here is derived from an EMBL/GenBank/DDBJ whole genome shotgun (WGS) entry which is preliminary data.</text>
</comment>
<feature type="region of interest" description="Disordered" evidence="1">
    <location>
        <begin position="1"/>
        <end position="52"/>
    </location>
</feature>
<gene>
    <name evidence="2" type="ORF">OEA41_001443</name>
</gene>
<feature type="compositionally biased region" description="Polar residues" evidence="1">
    <location>
        <begin position="26"/>
        <end position="40"/>
    </location>
</feature>
<keyword evidence="3" id="KW-1185">Reference proteome</keyword>
<dbReference type="EMBL" id="JASNWA010000006">
    <property type="protein sequence ID" value="KAK3174199.1"/>
    <property type="molecule type" value="Genomic_DNA"/>
</dbReference>
<evidence type="ECO:0000256" key="1">
    <source>
        <dbReference type="SAM" id="MobiDB-lite"/>
    </source>
</evidence>
<evidence type="ECO:0000313" key="3">
    <source>
        <dbReference type="Proteomes" id="UP001276659"/>
    </source>
</evidence>
<feature type="region of interest" description="Disordered" evidence="1">
    <location>
        <begin position="94"/>
        <end position="122"/>
    </location>
</feature>
<proteinExistence type="predicted"/>
<protein>
    <submittedName>
        <fullName evidence="2">Uncharacterized protein</fullName>
    </submittedName>
</protein>
<dbReference type="AlphaFoldDB" id="A0AAD9Z9M4"/>
<sequence>MAPMAHLPENPDMPLDPQKGSKELETSSWTENQVPKSSKVTPPDTKDHVSGEFVKDSFRLSPTGDIVNKIEVKFGRNCNGPFGGLERTDVPYEDFNDNGTPLQPSAIKNKGRDKYWANRYGH</sequence>
<reference evidence="2" key="1">
    <citation type="submission" date="2022-11" db="EMBL/GenBank/DDBJ databases">
        <title>Chromosomal genome sequence assembly and mating type (MAT) locus characterization of the leprose asexual lichenized fungus Lepraria neglecta (Nyl.) Erichsen.</title>
        <authorList>
            <person name="Allen J.L."/>
            <person name="Pfeffer B."/>
        </authorList>
    </citation>
    <scope>NUCLEOTIDE SEQUENCE</scope>
    <source>
        <strain evidence="2">Allen 5258</strain>
    </source>
</reference>
<organism evidence="2 3">
    <name type="scientific">Lepraria neglecta</name>
    <dbReference type="NCBI Taxonomy" id="209136"/>
    <lineage>
        <taxon>Eukaryota</taxon>
        <taxon>Fungi</taxon>
        <taxon>Dikarya</taxon>
        <taxon>Ascomycota</taxon>
        <taxon>Pezizomycotina</taxon>
        <taxon>Lecanoromycetes</taxon>
        <taxon>OSLEUM clade</taxon>
        <taxon>Lecanoromycetidae</taxon>
        <taxon>Lecanorales</taxon>
        <taxon>Lecanorineae</taxon>
        <taxon>Stereocaulaceae</taxon>
        <taxon>Lepraria</taxon>
    </lineage>
</organism>
<dbReference type="Proteomes" id="UP001276659">
    <property type="component" value="Unassembled WGS sequence"/>
</dbReference>
<name>A0AAD9Z9M4_9LECA</name>
<evidence type="ECO:0000313" key="2">
    <source>
        <dbReference type="EMBL" id="KAK3174199.1"/>
    </source>
</evidence>
<accession>A0AAD9Z9M4</accession>